<gene>
    <name evidence="5" type="ORF">BWR60_14285</name>
</gene>
<dbReference type="InterPro" id="IPR036390">
    <property type="entry name" value="WH_DNA-bd_sf"/>
</dbReference>
<evidence type="ECO:0000256" key="2">
    <source>
        <dbReference type="ARBA" id="ARBA00023125"/>
    </source>
</evidence>
<evidence type="ECO:0000256" key="1">
    <source>
        <dbReference type="ARBA" id="ARBA00023015"/>
    </source>
</evidence>
<accession>A0A211ZMK3</accession>
<evidence type="ECO:0000256" key="3">
    <source>
        <dbReference type="ARBA" id="ARBA00023163"/>
    </source>
</evidence>
<evidence type="ECO:0000313" key="5">
    <source>
        <dbReference type="EMBL" id="OWJ66505.1"/>
    </source>
</evidence>
<dbReference type="OrthoDB" id="7063965at2"/>
<proteinExistence type="predicted"/>
<dbReference type="PANTHER" id="PTHR33164">
    <property type="entry name" value="TRANSCRIPTIONAL REGULATOR, MARR FAMILY"/>
    <property type="match status" value="1"/>
</dbReference>
<protein>
    <submittedName>
        <fullName evidence="5">MarR family transcriptional regulator</fullName>
    </submittedName>
</protein>
<dbReference type="InterPro" id="IPR039422">
    <property type="entry name" value="MarR/SlyA-like"/>
</dbReference>
<feature type="domain" description="HTH marR-type" evidence="4">
    <location>
        <begin position="18"/>
        <end position="152"/>
    </location>
</feature>
<dbReference type="STRING" id="1122125.GCA_000423185_02158"/>
<dbReference type="GO" id="GO:0006950">
    <property type="term" value="P:response to stress"/>
    <property type="evidence" value="ECO:0007669"/>
    <property type="project" value="TreeGrafter"/>
</dbReference>
<dbReference type="InterPro" id="IPR000835">
    <property type="entry name" value="HTH_MarR-typ"/>
</dbReference>
<reference evidence="6" key="1">
    <citation type="submission" date="2017-05" db="EMBL/GenBank/DDBJ databases">
        <authorList>
            <person name="Macchi M."/>
            <person name="Festa S."/>
            <person name="Coppotelli B.M."/>
            <person name="Morelli I.S."/>
        </authorList>
    </citation>
    <scope>NUCLEOTIDE SEQUENCE [LARGE SCALE GENOMIC DNA]</scope>
    <source>
        <strain evidence="6">I</strain>
    </source>
</reference>
<dbReference type="PROSITE" id="PS01117">
    <property type="entry name" value="HTH_MARR_1"/>
    <property type="match status" value="1"/>
</dbReference>
<dbReference type="SMART" id="SM00347">
    <property type="entry name" value="HTH_MARR"/>
    <property type="match status" value="1"/>
</dbReference>
<evidence type="ECO:0000313" key="6">
    <source>
        <dbReference type="Proteomes" id="UP000196655"/>
    </source>
</evidence>
<dbReference type="Proteomes" id="UP000196655">
    <property type="component" value="Unassembled WGS sequence"/>
</dbReference>
<dbReference type="Gene3D" id="1.10.10.10">
    <property type="entry name" value="Winged helix-like DNA-binding domain superfamily/Winged helix DNA-binding domain"/>
    <property type="match status" value="1"/>
</dbReference>
<dbReference type="PRINTS" id="PR00598">
    <property type="entry name" value="HTHMARR"/>
</dbReference>
<dbReference type="PANTHER" id="PTHR33164:SF43">
    <property type="entry name" value="HTH-TYPE TRANSCRIPTIONAL REPRESSOR YETL"/>
    <property type="match status" value="1"/>
</dbReference>
<keyword evidence="1" id="KW-0805">Transcription regulation</keyword>
<keyword evidence="3" id="KW-0804">Transcription</keyword>
<dbReference type="Pfam" id="PF01047">
    <property type="entry name" value="MarR"/>
    <property type="match status" value="1"/>
</dbReference>
<name>A0A211ZMK3_9PROT</name>
<organism evidence="5 6">
    <name type="scientific">Inquilinus limosus</name>
    <dbReference type="NCBI Taxonomy" id="171674"/>
    <lineage>
        <taxon>Bacteria</taxon>
        <taxon>Pseudomonadati</taxon>
        <taxon>Pseudomonadota</taxon>
        <taxon>Alphaproteobacteria</taxon>
        <taxon>Rhodospirillales</taxon>
        <taxon>Rhodospirillaceae</taxon>
        <taxon>Inquilinus</taxon>
    </lineage>
</organism>
<sequence length="167" mass="19065">MIDAETAVADRPKDHRVELRLWLRLLTCTTMIEREVRRRLAESFDTTLPRFDLMAQLYKMRQGLTLGELSQRLMVSNGNMTGLVERLVENGLVAREQSRADRRKHVIRLTEEGERQFAAMAAAHGDWVAEMTAGLETGEIERLMELLGRTKTSVADATRPRGRSRAE</sequence>
<dbReference type="AlphaFoldDB" id="A0A211ZMK3"/>
<dbReference type="InterPro" id="IPR023187">
    <property type="entry name" value="Tscrpt_reg_MarR-type_CS"/>
</dbReference>
<dbReference type="FunFam" id="1.10.10.10:FF:000590">
    <property type="entry name" value="Transcriptional regulator, MarR family"/>
    <property type="match status" value="1"/>
</dbReference>
<dbReference type="InterPro" id="IPR036388">
    <property type="entry name" value="WH-like_DNA-bd_sf"/>
</dbReference>
<dbReference type="SUPFAM" id="SSF46785">
    <property type="entry name" value="Winged helix' DNA-binding domain"/>
    <property type="match status" value="1"/>
</dbReference>
<comment type="caution">
    <text evidence="5">The sequence shown here is derived from an EMBL/GenBank/DDBJ whole genome shotgun (WGS) entry which is preliminary data.</text>
</comment>
<dbReference type="RefSeq" id="WP_088151701.1">
    <property type="nucleotide sequence ID" value="NZ_NHON01000023.1"/>
</dbReference>
<dbReference type="GO" id="GO:0003700">
    <property type="term" value="F:DNA-binding transcription factor activity"/>
    <property type="evidence" value="ECO:0007669"/>
    <property type="project" value="InterPro"/>
</dbReference>
<dbReference type="GO" id="GO:0003677">
    <property type="term" value="F:DNA binding"/>
    <property type="evidence" value="ECO:0007669"/>
    <property type="project" value="UniProtKB-KW"/>
</dbReference>
<evidence type="ECO:0000259" key="4">
    <source>
        <dbReference type="PROSITE" id="PS50995"/>
    </source>
</evidence>
<keyword evidence="6" id="KW-1185">Reference proteome</keyword>
<dbReference type="PROSITE" id="PS50995">
    <property type="entry name" value="HTH_MARR_2"/>
    <property type="match status" value="1"/>
</dbReference>
<keyword evidence="2" id="KW-0238">DNA-binding</keyword>
<dbReference type="EMBL" id="NHON01000023">
    <property type="protein sequence ID" value="OWJ66505.1"/>
    <property type="molecule type" value="Genomic_DNA"/>
</dbReference>